<feature type="transmembrane region" description="Helical" evidence="2">
    <location>
        <begin position="201"/>
        <end position="223"/>
    </location>
</feature>
<dbReference type="AlphaFoldDB" id="X6N5K8"/>
<protein>
    <submittedName>
        <fullName evidence="3">Uncharacterized protein</fullName>
    </submittedName>
</protein>
<evidence type="ECO:0000313" key="4">
    <source>
        <dbReference type="Proteomes" id="UP000023152"/>
    </source>
</evidence>
<feature type="region of interest" description="Disordered" evidence="1">
    <location>
        <begin position="19"/>
        <end position="66"/>
    </location>
</feature>
<keyword evidence="2" id="KW-0472">Membrane</keyword>
<reference evidence="3 4" key="1">
    <citation type="journal article" date="2013" name="Curr. Biol.">
        <title>The Genome of the Foraminiferan Reticulomyxa filosa.</title>
        <authorList>
            <person name="Glockner G."/>
            <person name="Hulsmann N."/>
            <person name="Schleicher M."/>
            <person name="Noegel A.A."/>
            <person name="Eichinger L."/>
            <person name="Gallinger C."/>
            <person name="Pawlowski J."/>
            <person name="Sierra R."/>
            <person name="Euteneuer U."/>
            <person name="Pillet L."/>
            <person name="Moustafa A."/>
            <person name="Platzer M."/>
            <person name="Groth M."/>
            <person name="Szafranski K."/>
            <person name="Schliwa M."/>
        </authorList>
    </citation>
    <scope>NUCLEOTIDE SEQUENCE [LARGE SCALE GENOMIC DNA]</scope>
</reference>
<keyword evidence="4" id="KW-1185">Reference proteome</keyword>
<name>X6N5K8_RETFI</name>
<accession>X6N5K8</accession>
<evidence type="ECO:0000256" key="1">
    <source>
        <dbReference type="SAM" id="MobiDB-lite"/>
    </source>
</evidence>
<gene>
    <name evidence="3" type="ORF">RFI_15907</name>
</gene>
<comment type="caution">
    <text evidence="3">The sequence shown here is derived from an EMBL/GenBank/DDBJ whole genome shotgun (WGS) entry which is preliminary data.</text>
</comment>
<feature type="compositionally biased region" description="Polar residues" evidence="1">
    <location>
        <begin position="40"/>
        <end position="59"/>
    </location>
</feature>
<keyword evidence="2" id="KW-1133">Transmembrane helix</keyword>
<feature type="compositionally biased region" description="Basic and acidic residues" evidence="1">
    <location>
        <begin position="25"/>
        <end position="39"/>
    </location>
</feature>
<keyword evidence="2" id="KW-0812">Transmembrane</keyword>
<evidence type="ECO:0000313" key="3">
    <source>
        <dbReference type="EMBL" id="ETO21296.1"/>
    </source>
</evidence>
<evidence type="ECO:0000256" key="2">
    <source>
        <dbReference type="SAM" id="Phobius"/>
    </source>
</evidence>
<proteinExistence type="predicted"/>
<sequence length="292" mass="33663">MHFLFKKNYLDVTIMGTLKNNENPNEEKEPIAGGDDSHNESVTSGGQCESSGEVSTPPHSRSESEVLSRYVSSSSDICHGLNHIEDLKVHTFMEILYHSNSTSVLPMISWNLQLWNTFHDTPIHLHTTSNLDSADIVDTAELADPLSYPNSKKGYWIKDIGILFLFFFGDALNENNFLCIFALSCFGLFWNEEKKKQKNALFCVVSVAFCFILIYGTLNRLFFSRSFFFFKNIHFFSCWFKGVYIIDIKHAQTIPKTHDNCDFKHIKKKKSIHSKYVKRRPTTMKNCNKKKK</sequence>
<feature type="transmembrane region" description="Helical" evidence="2">
    <location>
        <begin position="162"/>
        <end position="189"/>
    </location>
</feature>
<dbReference type="EMBL" id="ASPP01011767">
    <property type="protein sequence ID" value="ETO21296.1"/>
    <property type="molecule type" value="Genomic_DNA"/>
</dbReference>
<dbReference type="Proteomes" id="UP000023152">
    <property type="component" value="Unassembled WGS sequence"/>
</dbReference>
<organism evidence="3 4">
    <name type="scientific">Reticulomyxa filosa</name>
    <dbReference type="NCBI Taxonomy" id="46433"/>
    <lineage>
        <taxon>Eukaryota</taxon>
        <taxon>Sar</taxon>
        <taxon>Rhizaria</taxon>
        <taxon>Retaria</taxon>
        <taxon>Foraminifera</taxon>
        <taxon>Monothalamids</taxon>
        <taxon>Reticulomyxidae</taxon>
        <taxon>Reticulomyxa</taxon>
    </lineage>
</organism>